<dbReference type="OrthoDB" id="6630564at2759"/>
<feature type="region of interest" description="Disordered" evidence="1">
    <location>
        <begin position="181"/>
        <end position="308"/>
    </location>
</feature>
<dbReference type="PANTHER" id="PTHR33273">
    <property type="entry name" value="DOMAIN-CONTAINING PROTEIN, PUTATIVE-RELATED"/>
    <property type="match status" value="1"/>
</dbReference>
<accession>A0A6G0VYN9</accession>
<sequence length="942" mass="102096">MPTQPGAPTGQTGENGSLPVNAVNKQASAATSLPNRIGPDPQAPAVVSGIGAIAESNVAGLPWSSSSDRESAGVASQASTTLASTKGTRTVAPQAASVLSTFSTVKALGKQLLAQDAAFKSLLAKSGLLECVLEKSRSESIKNAGQGLLSALQVFRESREQVTRSFNVVVDVIKREEAAKTTLQAKQATDKPTTRDTETQSPCWWDVTPPTHNEQSPAPIAAVFSSISKARNPPSPQTTTAHAKEQPPQVKQSQDWTKVVGKRRRNKATKKLPPEKDTTKPPKPPPVNATKPKRPPPDSISVKPENGETYSDILKDIRQKVDINAIGSQVSKISESRNGEIIIRLNHQDKKREELVDALKSNLGDRAAVRSLISYDDVDIQDLDNITTASEVESSIISALGSPANEVSIKVKSIRPAYAGTQRATVRLKSAEAIKLAKMGRIYIGWIKARVRLKATTTRCFRCLGYGHTTYACKGTDRSKACSLCCSANHRASACTSPPKCAACMDAGEPTDHYPGSSKCTAHRKALSKNKTPSNEQREPGIEPVPQIILLQINLNCCKAAHAMALQQAAESNVDIIIVSEPPPTRISTWYYDALGKAAIACPRGLSIDIVGPSEPGFTWIQTGNLRIYSCYWSPRPDPNNARFLVFLGNLEHSIRSHNGDSLICGDFNAHHTSWGSRANNSKGDALLDLIQSSGLVICNVGCSPTFVRGPGSSVIDITLASPRIAANISNWAVLDAITLSDHFYIQFTLHDQISHPTSTNRLPKLHAPTLKAFLSTNRLALQECSSDVDQMADNLSSAIYSVCSLPPSNSAGKRRSVHWWSPSLGELRKTANHLRRVFQRKRRRFGPLACVEEEVAAKDAKLALTKAIKRAKDQAWKDLCDEVERDPWGKPYKIVMGKMKSRSEIPGLNLPGRLPMIIRELFPPHPVKLPAFWPSPSSLPA</sequence>
<dbReference type="Pfam" id="PF14529">
    <property type="entry name" value="Exo_endo_phos_2"/>
    <property type="match status" value="1"/>
</dbReference>
<evidence type="ECO:0000259" key="2">
    <source>
        <dbReference type="Pfam" id="PF14529"/>
    </source>
</evidence>
<feature type="compositionally biased region" description="Basic residues" evidence="1">
    <location>
        <begin position="260"/>
        <end position="270"/>
    </location>
</feature>
<comment type="caution">
    <text evidence="3">The sequence shown here is derived from an EMBL/GenBank/DDBJ whole genome shotgun (WGS) entry which is preliminary data.</text>
</comment>
<evidence type="ECO:0000313" key="4">
    <source>
        <dbReference type="Proteomes" id="UP000478052"/>
    </source>
</evidence>
<dbReference type="GO" id="GO:0003824">
    <property type="term" value="F:catalytic activity"/>
    <property type="evidence" value="ECO:0007669"/>
    <property type="project" value="InterPro"/>
</dbReference>
<dbReference type="EMBL" id="VUJU01011204">
    <property type="protein sequence ID" value="KAF0711610.1"/>
    <property type="molecule type" value="Genomic_DNA"/>
</dbReference>
<dbReference type="AlphaFoldDB" id="A0A6G0VYN9"/>
<dbReference type="SUPFAM" id="SSF56219">
    <property type="entry name" value="DNase I-like"/>
    <property type="match status" value="1"/>
</dbReference>
<gene>
    <name evidence="3" type="ORF">FWK35_00036001</name>
</gene>
<dbReference type="PANTHER" id="PTHR33273:SF4">
    <property type="entry name" value="ENDONUCLEASE_EXONUCLEASE_PHOSPHATASE DOMAIN-CONTAINING PROTEIN"/>
    <property type="match status" value="1"/>
</dbReference>
<proteinExistence type="predicted"/>
<dbReference type="Proteomes" id="UP000478052">
    <property type="component" value="Unassembled WGS sequence"/>
</dbReference>
<keyword evidence="4" id="KW-1185">Reference proteome</keyword>
<feature type="domain" description="Endonuclease/exonuclease/phosphatase" evidence="2">
    <location>
        <begin position="627"/>
        <end position="746"/>
    </location>
</feature>
<dbReference type="Gene3D" id="3.60.10.10">
    <property type="entry name" value="Endonuclease/exonuclease/phosphatase"/>
    <property type="match status" value="1"/>
</dbReference>
<dbReference type="CDD" id="cd09077">
    <property type="entry name" value="R1-I-EN"/>
    <property type="match status" value="1"/>
</dbReference>
<name>A0A6G0VYN9_APHCR</name>
<evidence type="ECO:0000313" key="3">
    <source>
        <dbReference type="EMBL" id="KAF0711610.1"/>
    </source>
</evidence>
<organism evidence="3 4">
    <name type="scientific">Aphis craccivora</name>
    <name type="common">Cowpea aphid</name>
    <dbReference type="NCBI Taxonomy" id="307492"/>
    <lineage>
        <taxon>Eukaryota</taxon>
        <taxon>Metazoa</taxon>
        <taxon>Ecdysozoa</taxon>
        <taxon>Arthropoda</taxon>
        <taxon>Hexapoda</taxon>
        <taxon>Insecta</taxon>
        <taxon>Pterygota</taxon>
        <taxon>Neoptera</taxon>
        <taxon>Paraneoptera</taxon>
        <taxon>Hemiptera</taxon>
        <taxon>Sternorrhyncha</taxon>
        <taxon>Aphidomorpha</taxon>
        <taxon>Aphidoidea</taxon>
        <taxon>Aphididae</taxon>
        <taxon>Aphidini</taxon>
        <taxon>Aphis</taxon>
        <taxon>Aphis</taxon>
    </lineage>
</organism>
<feature type="region of interest" description="Disordered" evidence="1">
    <location>
        <begin position="1"/>
        <end position="42"/>
    </location>
</feature>
<feature type="compositionally biased region" description="Basic and acidic residues" evidence="1">
    <location>
        <begin position="188"/>
        <end position="198"/>
    </location>
</feature>
<feature type="non-terminal residue" evidence="3">
    <location>
        <position position="942"/>
    </location>
</feature>
<protein>
    <recommendedName>
        <fullName evidence="2">Endonuclease/exonuclease/phosphatase domain-containing protein</fullName>
    </recommendedName>
</protein>
<feature type="compositionally biased region" description="Polar residues" evidence="1">
    <location>
        <begin position="23"/>
        <end position="34"/>
    </location>
</feature>
<reference evidence="3 4" key="1">
    <citation type="submission" date="2019-08" db="EMBL/GenBank/DDBJ databases">
        <title>Whole genome of Aphis craccivora.</title>
        <authorList>
            <person name="Voronova N.V."/>
            <person name="Shulinski R.S."/>
            <person name="Bandarenka Y.V."/>
            <person name="Zhorov D.G."/>
            <person name="Warner D."/>
        </authorList>
    </citation>
    <scope>NUCLEOTIDE SEQUENCE [LARGE SCALE GENOMIC DNA]</scope>
    <source>
        <strain evidence="3">180601</strain>
        <tissue evidence="3">Whole Body</tissue>
    </source>
</reference>
<evidence type="ECO:0000256" key="1">
    <source>
        <dbReference type="SAM" id="MobiDB-lite"/>
    </source>
</evidence>
<dbReference type="InterPro" id="IPR036691">
    <property type="entry name" value="Endo/exonu/phosph_ase_sf"/>
</dbReference>
<dbReference type="InterPro" id="IPR005135">
    <property type="entry name" value="Endo/exonuclease/phosphatase"/>
</dbReference>